<organism evidence="1 2">
    <name type="scientific">Romanomermis culicivorax</name>
    <name type="common">Nematode worm</name>
    <dbReference type="NCBI Taxonomy" id="13658"/>
    <lineage>
        <taxon>Eukaryota</taxon>
        <taxon>Metazoa</taxon>
        <taxon>Ecdysozoa</taxon>
        <taxon>Nematoda</taxon>
        <taxon>Enoplea</taxon>
        <taxon>Dorylaimia</taxon>
        <taxon>Mermithida</taxon>
        <taxon>Mermithoidea</taxon>
        <taxon>Mermithidae</taxon>
        <taxon>Romanomermis</taxon>
    </lineage>
</organism>
<dbReference type="WBParaSite" id="nRc.2.0.1.t12905-RA">
    <property type="protein sequence ID" value="nRc.2.0.1.t12905-RA"/>
    <property type="gene ID" value="nRc.2.0.1.g12905"/>
</dbReference>
<accession>A0A915IFH7</accession>
<name>A0A915IFH7_ROMCU</name>
<protein>
    <submittedName>
        <fullName evidence="2">Uncharacterized protein</fullName>
    </submittedName>
</protein>
<proteinExistence type="predicted"/>
<keyword evidence="1" id="KW-1185">Reference proteome</keyword>
<dbReference type="AlphaFoldDB" id="A0A915IFH7"/>
<dbReference type="Proteomes" id="UP000887565">
    <property type="component" value="Unplaced"/>
</dbReference>
<evidence type="ECO:0000313" key="1">
    <source>
        <dbReference type="Proteomes" id="UP000887565"/>
    </source>
</evidence>
<sequence>MQETVISFLVNVPVLSEHITLTQPKVSTVGNFLMMARRRAILITPNAKVLEFHKDAAHPSVEAVPVCSVDREHRAGEIVTAVIFGQKGVVLADFEFIVPEYPLPRTGFQMRQAGVLIRT</sequence>
<evidence type="ECO:0000313" key="2">
    <source>
        <dbReference type="WBParaSite" id="nRc.2.0.1.t12905-RA"/>
    </source>
</evidence>
<reference evidence="2" key="1">
    <citation type="submission" date="2022-11" db="UniProtKB">
        <authorList>
            <consortium name="WormBaseParasite"/>
        </authorList>
    </citation>
    <scope>IDENTIFICATION</scope>
</reference>